<feature type="compositionally biased region" description="Low complexity" evidence="1">
    <location>
        <begin position="29"/>
        <end position="39"/>
    </location>
</feature>
<feature type="compositionally biased region" description="Low complexity" evidence="1">
    <location>
        <begin position="88"/>
        <end position="112"/>
    </location>
</feature>
<evidence type="ECO:0000313" key="2">
    <source>
        <dbReference type="EMBL" id="GAA3905112.1"/>
    </source>
</evidence>
<comment type="caution">
    <text evidence="2">The sequence shown here is derived from an EMBL/GenBank/DDBJ whole genome shotgun (WGS) entry which is preliminary data.</text>
</comment>
<dbReference type="Proteomes" id="UP001501000">
    <property type="component" value="Unassembled WGS sequence"/>
</dbReference>
<organism evidence="2 3">
    <name type="scientific">Streptomyces gulbargensis</name>
    <dbReference type="NCBI Taxonomy" id="364901"/>
    <lineage>
        <taxon>Bacteria</taxon>
        <taxon>Bacillati</taxon>
        <taxon>Actinomycetota</taxon>
        <taxon>Actinomycetes</taxon>
        <taxon>Kitasatosporales</taxon>
        <taxon>Streptomycetaceae</taxon>
        <taxon>Streptomyces</taxon>
    </lineage>
</organism>
<accession>A0ABP7LMW3</accession>
<feature type="region of interest" description="Disordered" evidence="1">
    <location>
        <begin position="1"/>
        <end position="130"/>
    </location>
</feature>
<protein>
    <submittedName>
        <fullName evidence="2">Uncharacterized protein</fullName>
    </submittedName>
</protein>
<dbReference type="EMBL" id="BAABAJ010000003">
    <property type="protein sequence ID" value="GAA3905112.1"/>
    <property type="molecule type" value="Genomic_DNA"/>
</dbReference>
<feature type="compositionally biased region" description="Pro residues" evidence="1">
    <location>
        <begin position="51"/>
        <end position="61"/>
    </location>
</feature>
<evidence type="ECO:0000256" key="1">
    <source>
        <dbReference type="SAM" id="MobiDB-lite"/>
    </source>
</evidence>
<sequence>MAHENHDRWAKGGNEEDPRQASTPPSDPGAPLDGAGPAPRGVPAQRTGHPEPSPPVPPPTALPRQRRPTVPFEDPGATGRNGGSDRNAPAATPAAPRGRDAAGGPDAGPARGESPAPDDGDRLFDEGTRDRLEQRLHHALVRFVDAPHESVAEADEVLAEAEEQLLASLRDRRAALRAGWREDGRAGGPNEDTERLRVLLRTYREVTRRLLGA</sequence>
<reference evidence="3" key="1">
    <citation type="journal article" date="2019" name="Int. J. Syst. Evol. Microbiol.">
        <title>The Global Catalogue of Microorganisms (GCM) 10K type strain sequencing project: providing services to taxonomists for standard genome sequencing and annotation.</title>
        <authorList>
            <consortium name="The Broad Institute Genomics Platform"/>
            <consortium name="The Broad Institute Genome Sequencing Center for Infectious Disease"/>
            <person name="Wu L."/>
            <person name="Ma J."/>
        </authorList>
    </citation>
    <scope>NUCLEOTIDE SEQUENCE [LARGE SCALE GENOMIC DNA]</scope>
    <source>
        <strain evidence="3">JCM 16956</strain>
    </source>
</reference>
<feature type="compositionally biased region" description="Basic and acidic residues" evidence="1">
    <location>
        <begin position="119"/>
        <end position="130"/>
    </location>
</feature>
<dbReference type="RefSeq" id="WP_345279572.1">
    <property type="nucleotide sequence ID" value="NZ_BAABAJ010000003.1"/>
</dbReference>
<proteinExistence type="predicted"/>
<keyword evidence="3" id="KW-1185">Reference proteome</keyword>
<evidence type="ECO:0000313" key="3">
    <source>
        <dbReference type="Proteomes" id="UP001501000"/>
    </source>
</evidence>
<gene>
    <name evidence="2" type="ORF">GCM10022244_14090</name>
</gene>
<name>A0ABP7LMW3_9ACTN</name>
<feature type="compositionally biased region" description="Basic and acidic residues" evidence="1">
    <location>
        <begin position="1"/>
        <end position="19"/>
    </location>
</feature>